<dbReference type="AlphaFoldDB" id="A0A8J3L328"/>
<organism evidence="1 2">
    <name type="scientific">Catellatospora coxensis</name>
    <dbReference type="NCBI Taxonomy" id="310354"/>
    <lineage>
        <taxon>Bacteria</taxon>
        <taxon>Bacillati</taxon>
        <taxon>Actinomycetota</taxon>
        <taxon>Actinomycetes</taxon>
        <taxon>Micromonosporales</taxon>
        <taxon>Micromonosporaceae</taxon>
        <taxon>Catellatospora</taxon>
    </lineage>
</organism>
<gene>
    <name evidence="1" type="ORF">Cco03nite_75880</name>
</gene>
<reference evidence="1 2" key="1">
    <citation type="submission" date="2021-01" db="EMBL/GenBank/DDBJ databases">
        <title>Whole genome shotgun sequence of Catellatospora coxensis NBRC 107359.</title>
        <authorList>
            <person name="Komaki H."/>
            <person name="Tamura T."/>
        </authorList>
    </citation>
    <scope>NUCLEOTIDE SEQUENCE [LARGE SCALE GENOMIC DNA]</scope>
    <source>
        <strain evidence="1 2">NBRC 107359</strain>
    </source>
</reference>
<dbReference type="RefSeq" id="WP_373314426.1">
    <property type="nucleotide sequence ID" value="NZ_BAAALC010000005.1"/>
</dbReference>
<protein>
    <submittedName>
        <fullName evidence="1">Uncharacterized protein</fullName>
    </submittedName>
</protein>
<evidence type="ECO:0000313" key="1">
    <source>
        <dbReference type="EMBL" id="GIG10888.1"/>
    </source>
</evidence>
<name>A0A8J3L328_9ACTN</name>
<keyword evidence="2" id="KW-1185">Reference proteome</keyword>
<proteinExistence type="predicted"/>
<dbReference type="Proteomes" id="UP000630887">
    <property type="component" value="Unassembled WGS sequence"/>
</dbReference>
<evidence type="ECO:0000313" key="2">
    <source>
        <dbReference type="Proteomes" id="UP000630887"/>
    </source>
</evidence>
<sequence>MFGPVGGSTGGPVPSRRWRLPYGTVVVTRTSWTVSATWSPPDRRWAAAAEAVLFLRFGVVWSVDAPGQ</sequence>
<dbReference type="EMBL" id="BONI01000104">
    <property type="protein sequence ID" value="GIG10888.1"/>
    <property type="molecule type" value="Genomic_DNA"/>
</dbReference>
<accession>A0A8J3L328</accession>
<comment type="caution">
    <text evidence="1">The sequence shown here is derived from an EMBL/GenBank/DDBJ whole genome shotgun (WGS) entry which is preliminary data.</text>
</comment>